<reference evidence="2" key="1">
    <citation type="submission" date="2016-10" db="EMBL/GenBank/DDBJ databases">
        <authorList>
            <person name="de Groot N.N."/>
        </authorList>
    </citation>
    <scope>NUCLEOTIDE SEQUENCE [LARGE SCALE GENOMIC DNA]</scope>
    <source>
        <strain evidence="2">DSM 12489</strain>
    </source>
</reference>
<proteinExistence type="predicted"/>
<dbReference type="EMBL" id="BSRA01000016">
    <property type="protein sequence ID" value="GLV14736.1"/>
    <property type="molecule type" value="Genomic_DNA"/>
</dbReference>
<dbReference type="Pfam" id="PF14462">
    <property type="entry name" value="Prok-E2_E"/>
    <property type="match status" value="1"/>
</dbReference>
<protein>
    <submittedName>
        <fullName evidence="2">E2 family protein E</fullName>
    </submittedName>
</protein>
<gene>
    <name evidence="1" type="ORF">Heshes_24200</name>
    <name evidence="2" type="ORF">SAMN04489725_11859</name>
</gene>
<name>A0A1H2X5V8_9BACL</name>
<evidence type="ECO:0000313" key="3">
    <source>
        <dbReference type="Proteomes" id="UP000182589"/>
    </source>
</evidence>
<reference evidence="1" key="3">
    <citation type="submission" date="2023-02" db="EMBL/GenBank/DDBJ databases">
        <title>Proposal of a novel subspecies: Alicyclobacillus hesperidum subspecies aegle.</title>
        <authorList>
            <person name="Goto K."/>
            <person name="Fujii T."/>
            <person name="Yasui K."/>
            <person name="Mochida K."/>
            <person name="Kato-Tanaka Y."/>
            <person name="Morohoshi S."/>
            <person name="An S.Y."/>
            <person name="Kasai H."/>
            <person name="Yokota A."/>
        </authorList>
    </citation>
    <scope>NUCLEOTIDE SEQUENCE</scope>
    <source>
        <strain evidence="1">DSM 12766</strain>
    </source>
</reference>
<evidence type="ECO:0000313" key="1">
    <source>
        <dbReference type="EMBL" id="GLV14736.1"/>
    </source>
</evidence>
<dbReference type="RefSeq" id="WP_074693612.1">
    <property type="nucleotide sequence ID" value="NZ_BSRA01000016.1"/>
</dbReference>
<keyword evidence="3" id="KW-1185">Reference proteome</keyword>
<organism evidence="2 3">
    <name type="scientific">Alicyclobacillus hesperidum</name>
    <dbReference type="NCBI Taxonomy" id="89784"/>
    <lineage>
        <taxon>Bacteria</taxon>
        <taxon>Bacillati</taxon>
        <taxon>Bacillota</taxon>
        <taxon>Bacilli</taxon>
        <taxon>Bacillales</taxon>
        <taxon>Alicyclobacillaceae</taxon>
        <taxon>Alicyclobacillus</taxon>
    </lineage>
</organism>
<dbReference type="Proteomes" id="UP000182589">
    <property type="component" value="Unassembled WGS sequence"/>
</dbReference>
<reference evidence="3" key="2">
    <citation type="submission" date="2016-10" db="EMBL/GenBank/DDBJ databases">
        <authorList>
            <person name="Varghese N."/>
        </authorList>
    </citation>
    <scope>NUCLEOTIDE SEQUENCE [LARGE SCALE GENOMIC DNA]</scope>
    <source>
        <strain evidence="3">DSM 12489</strain>
    </source>
</reference>
<sequence>MPLLEDDEQYLTEKGWRFEIHEEPERTLLVIKDYQLPSKFTLDMTDVLIIIPRLYPMNPLDMFWVRPEIRLKASGAYPQAADYFENYLGDRWQRFSRHYQWRPNIDSLESHLRVIQNSLERA</sequence>
<dbReference type="Proteomes" id="UP001157137">
    <property type="component" value="Unassembled WGS sequence"/>
</dbReference>
<evidence type="ECO:0000313" key="2">
    <source>
        <dbReference type="EMBL" id="SDW88270.1"/>
    </source>
</evidence>
<dbReference type="AlphaFoldDB" id="A0A1H2X5V8"/>
<dbReference type="EMBL" id="FNOJ01000018">
    <property type="protein sequence ID" value="SDW88270.1"/>
    <property type="molecule type" value="Genomic_DNA"/>
</dbReference>
<accession>A0A1H2X5V8</accession>
<dbReference type="InterPro" id="IPR025701">
    <property type="entry name" value="UBQ-conjugat_E2_E"/>
</dbReference>
<dbReference type="STRING" id="89784.SAMN04489725_11859"/>